<dbReference type="Pfam" id="PF08559">
    <property type="entry name" value="Cut8"/>
    <property type="match status" value="1"/>
</dbReference>
<dbReference type="GO" id="GO:0005737">
    <property type="term" value="C:cytoplasm"/>
    <property type="evidence" value="ECO:0007669"/>
    <property type="project" value="UniProtKB-SubCell"/>
</dbReference>
<dbReference type="GO" id="GO:0015031">
    <property type="term" value="P:protein transport"/>
    <property type="evidence" value="ECO:0007669"/>
    <property type="project" value="UniProtKB-UniRule"/>
</dbReference>
<comment type="caution">
    <text evidence="6">The sequence shown here is derived from an EMBL/GenBank/DDBJ whole genome shotgun (WGS) entry which is preliminary data.</text>
</comment>
<evidence type="ECO:0000313" key="8">
    <source>
        <dbReference type="Proteomes" id="UP000320475"/>
    </source>
</evidence>
<feature type="compositionally biased region" description="Polar residues" evidence="4">
    <location>
        <begin position="1"/>
        <end position="17"/>
    </location>
</feature>
<dbReference type="OrthoDB" id="10061064at2759"/>
<comment type="subcellular location">
    <subcellularLocation>
        <location evidence="3">Cytoplasm</location>
    </subcellularLocation>
    <subcellularLocation>
        <location evidence="3">Nucleus</location>
    </subcellularLocation>
</comment>
<evidence type="ECO:0000313" key="6">
    <source>
        <dbReference type="EMBL" id="TPX44224.1"/>
    </source>
</evidence>
<dbReference type="PANTHER" id="PTHR28032">
    <property type="entry name" value="FI02826P"/>
    <property type="match status" value="1"/>
</dbReference>
<dbReference type="GO" id="GO:0031965">
    <property type="term" value="C:nuclear membrane"/>
    <property type="evidence" value="ECO:0007669"/>
    <property type="project" value="TreeGrafter"/>
</dbReference>
<dbReference type="Gene3D" id="1.20.58.1590">
    <property type="entry name" value="Tethering factor for nuclear proteasome Cut8/Sts1"/>
    <property type="match status" value="1"/>
</dbReference>
<evidence type="ECO:0000256" key="4">
    <source>
        <dbReference type="SAM" id="MobiDB-lite"/>
    </source>
</evidence>
<evidence type="ECO:0000256" key="1">
    <source>
        <dbReference type="ARBA" id="ARBA00006199"/>
    </source>
</evidence>
<comment type="subunit">
    <text evidence="3">Binds the proteasome.</text>
</comment>
<comment type="function">
    <text evidence="3">Involved in ubiquitin-mediated protein degradation. Regulatory factor in the ubiquitin/proteasome pathway that controls the turnover of proteasome substrates. Targets proteasomes to the nucleus and facilitates the degradation of nuclear proteins.</text>
</comment>
<dbReference type="GO" id="GO:0070628">
    <property type="term" value="F:proteasome binding"/>
    <property type="evidence" value="ECO:0007669"/>
    <property type="project" value="TreeGrafter"/>
</dbReference>
<dbReference type="PANTHER" id="PTHR28032:SF1">
    <property type="entry name" value="FI02826P"/>
    <property type="match status" value="1"/>
</dbReference>
<proteinExistence type="inferred from homology"/>
<dbReference type="InterPro" id="IPR013868">
    <property type="entry name" value="Cut8/Sts1_fam"/>
</dbReference>
<dbReference type="STRING" id="286115.A0A507CYJ0"/>
<keyword evidence="7" id="KW-1185">Reference proteome</keyword>
<keyword evidence="3" id="KW-0813">Transport</keyword>
<dbReference type="InterPro" id="IPR038422">
    <property type="entry name" value="Cut8/Sts1_sf"/>
</dbReference>
<evidence type="ECO:0000256" key="2">
    <source>
        <dbReference type="ARBA" id="ARBA00023242"/>
    </source>
</evidence>
<keyword evidence="3" id="KW-0963">Cytoplasm</keyword>
<feature type="region of interest" description="Disordered" evidence="4">
    <location>
        <begin position="1"/>
        <end position="42"/>
    </location>
</feature>
<dbReference type="VEuPathDB" id="FungiDB:SeMB42_g05388"/>
<sequence>MSGQQWTFGGLQASTPPVSRKRKPSANPYDDDVLPNTSNTSPTISMMATNNIYMHLNTPSKRYKTGFLAPETNTLQLLAAPRPPALPVARPPAIDKVLDTLDRNQLVTILTSLIHQHPALAGVVAGMLPRPTIKTVSGLLSTLEKKLNDSFPYSKWAPDRSDYSFNRVRPILMEVKDAIIHYMPYFVEPSSYTRDMAHEYPDHAFGFLQIATSLVHRLPLWQNATHNDETRNDLYIVLGRGWNAACAELVRRVKEEGKMFASSVVTEWGQNLLTHVEHVGGRFGFAEAVEAFRATCGWMIPGSAVGGNTVGGLLGSNNTNSPLPYAWMAAGHTPATGPPLHYHSPSLSQQYH</sequence>
<dbReference type="Proteomes" id="UP000320475">
    <property type="component" value="Unassembled WGS sequence"/>
</dbReference>
<accession>A0A507CYJ0</accession>
<dbReference type="AlphaFoldDB" id="A0A507CYJ0"/>
<dbReference type="Proteomes" id="UP000317494">
    <property type="component" value="Unassembled WGS sequence"/>
</dbReference>
<dbReference type="EMBL" id="QEAM01000192">
    <property type="protein sequence ID" value="TPX44224.1"/>
    <property type="molecule type" value="Genomic_DNA"/>
</dbReference>
<dbReference type="GO" id="GO:0031144">
    <property type="term" value="P:proteasome localization"/>
    <property type="evidence" value="ECO:0007669"/>
    <property type="project" value="UniProtKB-UniRule"/>
</dbReference>
<evidence type="ECO:0000313" key="5">
    <source>
        <dbReference type="EMBL" id="TPX41842.1"/>
    </source>
</evidence>
<reference evidence="7 8" key="1">
    <citation type="journal article" date="2019" name="Sci. Rep.">
        <title>Comparative genomics of chytrid fungi reveal insights into the obligate biotrophic and pathogenic lifestyle of Synchytrium endobioticum.</title>
        <authorList>
            <person name="van de Vossenberg B.T.L.H."/>
            <person name="Warris S."/>
            <person name="Nguyen H.D.T."/>
            <person name="van Gent-Pelzer M.P.E."/>
            <person name="Joly D.L."/>
            <person name="van de Geest H.C."/>
            <person name="Bonants P.J.M."/>
            <person name="Smith D.S."/>
            <person name="Levesque C.A."/>
            <person name="van der Lee T.A.J."/>
        </authorList>
    </citation>
    <scope>NUCLEOTIDE SEQUENCE [LARGE SCALE GENOMIC DNA]</scope>
    <source>
        <strain evidence="6 8">LEV6574</strain>
        <strain evidence="5 7">MB42</strain>
    </source>
</reference>
<gene>
    <name evidence="6" type="ORF">SeLEV6574_g04625</name>
    <name evidence="5" type="ORF">SeMB42_g05388</name>
</gene>
<organism evidence="6 8">
    <name type="scientific">Synchytrium endobioticum</name>
    <dbReference type="NCBI Taxonomy" id="286115"/>
    <lineage>
        <taxon>Eukaryota</taxon>
        <taxon>Fungi</taxon>
        <taxon>Fungi incertae sedis</taxon>
        <taxon>Chytridiomycota</taxon>
        <taxon>Chytridiomycota incertae sedis</taxon>
        <taxon>Chytridiomycetes</taxon>
        <taxon>Synchytriales</taxon>
        <taxon>Synchytriaceae</taxon>
        <taxon>Synchytrium</taxon>
    </lineage>
</organism>
<evidence type="ECO:0000256" key="3">
    <source>
        <dbReference type="RuleBase" id="RU368013"/>
    </source>
</evidence>
<dbReference type="EMBL" id="QEAN01000254">
    <property type="protein sequence ID" value="TPX41842.1"/>
    <property type="molecule type" value="Genomic_DNA"/>
</dbReference>
<dbReference type="GO" id="GO:0071630">
    <property type="term" value="P:nuclear protein quality control by the ubiquitin-proteasome system"/>
    <property type="evidence" value="ECO:0007669"/>
    <property type="project" value="UniProtKB-UniRule"/>
</dbReference>
<keyword evidence="3" id="KW-0653">Protein transport</keyword>
<name>A0A507CYJ0_9FUNG</name>
<comment type="similarity">
    <text evidence="1 3">Belongs to the cut8/STS1 family.</text>
</comment>
<protein>
    <recommendedName>
        <fullName evidence="3">Tethering factor for nuclear proteasome STS1</fullName>
    </recommendedName>
</protein>
<keyword evidence="2 3" id="KW-0539">Nucleus</keyword>
<evidence type="ECO:0000313" key="7">
    <source>
        <dbReference type="Proteomes" id="UP000317494"/>
    </source>
</evidence>